<evidence type="ECO:0000256" key="4">
    <source>
        <dbReference type="ARBA" id="ARBA00023136"/>
    </source>
</evidence>
<feature type="transmembrane region" description="Helical" evidence="6">
    <location>
        <begin position="374"/>
        <end position="398"/>
    </location>
</feature>
<protein>
    <recommendedName>
        <fullName evidence="7">Major facilitator superfamily (MFS) profile domain-containing protein</fullName>
    </recommendedName>
</protein>
<keyword evidence="9" id="KW-1185">Reference proteome</keyword>
<feature type="transmembrane region" description="Helical" evidence="6">
    <location>
        <begin position="168"/>
        <end position="191"/>
    </location>
</feature>
<feature type="transmembrane region" description="Helical" evidence="6">
    <location>
        <begin position="141"/>
        <end position="162"/>
    </location>
</feature>
<feature type="transmembrane region" description="Helical" evidence="6">
    <location>
        <begin position="303"/>
        <end position="323"/>
    </location>
</feature>
<proteinExistence type="predicted"/>
<evidence type="ECO:0000313" key="9">
    <source>
        <dbReference type="Proteomes" id="UP000316270"/>
    </source>
</evidence>
<keyword evidence="2 6" id="KW-0812">Transmembrane</keyword>
<evidence type="ECO:0000256" key="1">
    <source>
        <dbReference type="ARBA" id="ARBA00004141"/>
    </source>
</evidence>
<evidence type="ECO:0000313" key="8">
    <source>
        <dbReference type="EMBL" id="QDS68933.1"/>
    </source>
</evidence>
<evidence type="ECO:0000256" key="3">
    <source>
        <dbReference type="ARBA" id="ARBA00022989"/>
    </source>
</evidence>
<sequence length="522" mass="56319">MDVGDRRNMDSREEMPRNSSTPTLRSIPNAGRRESYEVDVEKSIINDTMDGDLSKTKSAVSIADTLSLPREIAFVTILCMANFMTQAALGQVLSILHIIGDSFGITDPGVLSWLIAGYSLTVGTFILISGRLGDAFGHKRLFLIGFAWFSFWSMVCGLAVYSNHVLFVFARVLQGIGPAIVLPNSLAILGVTYAPGRRKAMIFGIYGSMAPNGSITGSLFAGIFGQLSWWPWAFWALAIALAIITVLGYYAIPEPPKEVLATMPLSQKIRELDLEGAAVGITGLILINFAWNQAPIVGWDKASIIVTLILGIALMPLFFYIELRWAKKPLIPKECLTSTVGFVLASTACGWACFGVWAYYIWQYVEVLRGIGPILGTAWISPVCVSGAIAAIVTGWLLGKVRPGVLMVIALTFFTTGTILIMTAPINQIYWAQTFVCASVIPWGMDMSFPAATLILSNAVSKEHQGIAASLVNTVVNYSISLGLGFAGTVEVHVNNGGMNQEDLLKGSEAKSEKGISGHDSQ</sequence>
<dbReference type="CDD" id="cd17476">
    <property type="entry name" value="MFS_Amf1_MDR_like"/>
    <property type="match status" value="1"/>
</dbReference>
<feature type="domain" description="Major facilitator superfamily (MFS) profile" evidence="7">
    <location>
        <begin position="74"/>
        <end position="522"/>
    </location>
</feature>
<dbReference type="Pfam" id="PF07690">
    <property type="entry name" value="MFS_1"/>
    <property type="match status" value="1"/>
</dbReference>
<name>A0A517KZX4_9PEZI</name>
<feature type="transmembrane region" description="Helical" evidence="6">
    <location>
        <begin position="203"/>
        <end position="223"/>
    </location>
</feature>
<feature type="transmembrane region" description="Helical" evidence="6">
    <location>
        <begin position="335"/>
        <end position="362"/>
    </location>
</feature>
<dbReference type="Gene3D" id="1.20.1250.20">
    <property type="entry name" value="MFS general substrate transporter like domains"/>
    <property type="match status" value="1"/>
</dbReference>
<dbReference type="Gene3D" id="1.20.1720.10">
    <property type="entry name" value="Multidrug resistance protein D"/>
    <property type="match status" value="1"/>
</dbReference>
<gene>
    <name evidence="8" type="ORF">FKW77_008432</name>
</gene>
<dbReference type="InterPro" id="IPR036259">
    <property type="entry name" value="MFS_trans_sf"/>
</dbReference>
<feature type="compositionally biased region" description="Polar residues" evidence="5">
    <location>
        <begin position="17"/>
        <end position="26"/>
    </location>
</feature>
<feature type="transmembrane region" description="Helical" evidence="6">
    <location>
        <begin position="405"/>
        <end position="424"/>
    </location>
</feature>
<dbReference type="PANTHER" id="PTHR42718">
    <property type="entry name" value="MAJOR FACILITATOR SUPERFAMILY MULTIDRUG TRANSPORTER MFSC"/>
    <property type="match status" value="1"/>
</dbReference>
<dbReference type="InterPro" id="IPR020846">
    <property type="entry name" value="MFS_dom"/>
</dbReference>
<dbReference type="GO" id="GO:0016020">
    <property type="term" value="C:membrane"/>
    <property type="evidence" value="ECO:0007669"/>
    <property type="project" value="UniProtKB-SubCell"/>
</dbReference>
<comment type="subcellular location">
    <subcellularLocation>
        <location evidence="1">Membrane</location>
        <topology evidence="1">Multi-pass membrane protein</topology>
    </subcellularLocation>
</comment>
<feature type="transmembrane region" description="Helical" evidence="6">
    <location>
        <begin position="72"/>
        <end position="99"/>
    </location>
</feature>
<dbReference type="PROSITE" id="PS50850">
    <property type="entry name" value="MFS"/>
    <property type="match status" value="1"/>
</dbReference>
<evidence type="ECO:0000256" key="2">
    <source>
        <dbReference type="ARBA" id="ARBA00022692"/>
    </source>
</evidence>
<dbReference type="OrthoDB" id="2428527at2759"/>
<dbReference type="EMBL" id="CP042186">
    <property type="protein sequence ID" value="QDS68933.1"/>
    <property type="molecule type" value="Genomic_DNA"/>
</dbReference>
<accession>A0A517KZX4</accession>
<evidence type="ECO:0000259" key="7">
    <source>
        <dbReference type="PROSITE" id="PS50850"/>
    </source>
</evidence>
<feature type="transmembrane region" description="Helical" evidence="6">
    <location>
        <begin position="430"/>
        <end position="456"/>
    </location>
</feature>
<feature type="compositionally biased region" description="Basic and acidic residues" evidence="5">
    <location>
        <begin position="1"/>
        <end position="16"/>
    </location>
</feature>
<feature type="transmembrane region" description="Helical" evidence="6">
    <location>
        <begin position="229"/>
        <end position="252"/>
    </location>
</feature>
<organism evidence="8 9">
    <name type="scientific">Venturia effusa</name>
    <dbReference type="NCBI Taxonomy" id="50376"/>
    <lineage>
        <taxon>Eukaryota</taxon>
        <taxon>Fungi</taxon>
        <taxon>Dikarya</taxon>
        <taxon>Ascomycota</taxon>
        <taxon>Pezizomycotina</taxon>
        <taxon>Dothideomycetes</taxon>
        <taxon>Pleosporomycetidae</taxon>
        <taxon>Venturiales</taxon>
        <taxon>Venturiaceae</taxon>
        <taxon>Venturia</taxon>
    </lineage>
</organism>
<dbReference type="GO" id="GO:0022857">
    <property type="term" value="F:transmembrane transporter activity"/>
    <property type="evidence" value="ECO:0007669"/>
    <property type="project" value="InterPro"/>
</dbReference>
<reference evidence="8 9" key="1">
    <citation type="submission" date="2019-07" db="EMBL/GenBank/DDBJ databases">
        <title>Finished genome of Venturia effusa.</title>
        <authorList>
            <person name="Young C.A."/>
            <person name="Cox M.P."/>
            <person name="Ganley A.R.D."/>
            <person name="David W.J."/>
        </authorList>
    </citation>
    <scope>NUCLEOTIDE SEQUENCE [LARGE SCALE GENOMIC DNA]</scope>
    <source>
        <strain evidence="9">albino</strain>
    </source>
</reference>
<feature type="transmembrane region" description="Helical" evidence="6">
    <location>
        <begin position="272"/>
        <end position="291"/>
    </location>
</feature>
<feature type="transmembrane region" description="Helical" evidence="6">
    <location>
        <begin position="111"/>
        <end position="129"/>
    </location>
</feature>
<dbReference type="PANTHER" id="PTHR42718:SF1">
    <property type="entry name" value="LOW AFFINITY AMMONIUM TRANSPORTER"/>
    <property type="match status" value="1"/>
</dbReference>
<feature type="region of interest" description="Disordered" evidence="5">
    <location>
        <begin position="1"/>
        <end position="33"/>
    </location>
</feature>
<dbReference type="AlphaFoldDB" id="A0A517KZX4"/>
<dbReference type="InterPro" id="IPR011701">
    <property type="entry name" value="MFS"/>
</dbReference>
<evidence type="ECO:0000256" key="5">
    <source>
        <dbReference type="SAM" id="MobiDB-lite"/>
    </source>
</evidence>
<keyword evidence="3 6" id="KW-1133">Transmembrane helix</keyword>
<dbReference type="Proteomes" id="UP000316270">
    <property type="component" value="Chromosome 2"/>
</dbReference>
<keyword evidence="4 6" id="KW-0472">Membrane</keyword>
<dbReference type="SUPFAM" id="SSF103473">
    <property type="entry name" value="MFS general substrate transporter"/>
    <property type="match status" value="1"/>
</dbReference>
<evidence type="ECO:0000256" key="6">
    <source>
        <dbReference type="SAM" id="Phobius"/>
    </source>
</evidence>